<evidence type="ECO:0000313" key="2">
    <source>
        <dbReference type="EMBL" id="MBC3757661.1"/>
    </source>
</evidence>
<gene>
    <name evidence="2" type="ORF">H7U19_04555</name>
</gene>
<accession>A0A923HAX6</accession>
<keyword evidence="1" id="KW-0812">Transmembrane</keyword>
<feature type="transmembrane region" description="Helical" evidence="1">
    <location>
        <begin position="26"/>
        <end position="49"/>
    </location>
</feature>
<dbReference type="RefSeq" id="WP_186559374.1">
    <property type="nucleotide sequence ID" value="NZ_JACNMF010000001.1"/>
</dbReference>
<evidence type="ECO:0000256" key="1">
    <source>
        <dbReference type="SAM" id="Phobius"/>
    </source>
</evidence>
<dbReference type="EMBL" id="JACNMF010000001">
    <property type="protein sequence ID" value="MBC3757661.1"/>
    <property type="molecule type" value="Genomic_DNA"/>
</dbReference>
<name>A0A923HAX6_9FLAO</name>
<dbReference type="Proteomes" id="UP000656244">
    <property type="component" value="Unassembled WGS sequence"/>
</dbReference>
<feature type="transmembrane region" description="Helical" evidence="1">
    <location>
        <begin position="64"/>
        <end position="85"/>
    </location>
</feature>
<comment type="caution">
    <text evidence="2">The sequence shown here is derived from an EMBL/GenBank/DDBJ whole genome shotgun (WGS) entry which is preliminary data.</text>
</comment>
<evidence type="ECO:0000313" key="3">
    <source>
        <dbReference type="Proteomes" id="UP000656244"/>
    </source>
</evidence>
<keyword evidence="1" id="KW-0472">Membrane</keyword>
<keyword evidence="1" id="KW-1133">Transmembrane helix</keyword>
<dbReference type="AlphaFoldDB" id="A0A923HAX6"/>
<proteinExistence type="predicted"/>
<protein>
    <submittedName>
        <fullName evidence="2">Uncharacterized protein</fullName>
    </submittedName>
</protein>
<reference evidence="2" key="1">
    <citation type="submission" date="2020-08" db="EMBL/GenBank/DDBJ databases">
        <title>Hyunsoonleella sp. strain SJ7 genome sequencing and assembly.</title>
        <authorList>
            <person name="Kim I."/>
        </authorList>
    </citation>
    <scope>NUCLEOTIDE SEQUENCE</scope>
    <source>
        <strain evidence="2">SJ7</strain>
    </source>
</reference>
<keyword evidence="3" id="KW-1185">Reference proteome</keyword>
<organism evidence="2 3">
    <name type="scientific">Hyunsoonleella aquatilis</name>
    <dbReference type="NCBI Taxonomy" id="2762758"/>
    <lineage>
        <taxon>Bacteria</taxon>
        <taxon>Pseudomonadati</taxon>
        <taxon>Bacteroidota</taxon>
        <taxon>Flavobacteriia</taxon>
        <taxon>Flavobacteriales</taxon>
        <taxon>Flavobacteriaceae</taxon>
    </lineage>
</organism>
<sequence>MLSIILLYFIGKYYYELAQEYYKHRWGYGILGIAVYYVGSAIGGVVVALADDLFDLGINFESKINLLIIAFIFGVSLTVLVYFYLNRRWKKSVVVPKDEIDEIGRSPQI</sequence>